<reference evidence="11" key="2">
    <citation type="submission" date="2020-06" db="EMBL/GenBank/DDBJ databases">
        <authorList>
            <person name="Qian J."/>
        </authorList>
    </citation>
    <scope>NUCLEOTIDE SEQUENCE</scope>
    <source>
        <tissue evidence="11">Antenna</tissue>
    </source>
</reference>
<dbReference type="EMBL" id="MT598249">
    <property type="protein sequence ID" value="QNH68058.1"/>
    <property type="molecule type" value="mRNA"/>
</dbReference>
<evidence type="ECO:0000256" key="10">
    <source>
        <dbReference type="SAM" id="Phobius"/>
    </source>
</evidence>
<evidence type="ECO:0000256" key="4">
    <source>
        <dbReference type="ARBA" id="ARBA00022692"/>
    </source>
</evidence>
<keyword evidence="6 10" id="KW-1133">Transmembrane helix</keyword>
<evidence type="ECO:0000256" key="7">
    <source>
        <dbReference type="ARBA" id="ARBA00023136"/>
    </source>
</evidence>
<evidence type="ECO:0000256" key="6">
    <source>
        <dbReference type="ARBA" id="ARBA00022989"/>
    </source>
</evidence>
<protein>
    <submittedName>
        <fullName evidence="11">Odorant receptor 34</fullName>
    </submittedName>
</protein>
<evidence type="ECO:0000256" key="9">
    <source>
        <dbReference type="ARBA" id="ARBA00023224"/>
    </source>
</evidence>
<keyword evidence="4 10" id="KW-0812">Transmembrane</keyword>
<evidence type="ECO:0000256" key="8">
    <source>
        <dbReference type="ARBA" id="ARBA00023170"/>
    </source>
</evidence>
<evidence type="ECO:0000256" key="3">
    <source>
        <dbReference type="ARBA" id="ARBA00022606"/>
    </source>
</evidence>
<keyword evidence="8 11" id="KW-0675">Receptor</keyword>
<dbReference type="Pfam" id="PF02949">
    <property type="entry name" value="7tm_6"/>
    <property type="match status" value="1"/>
</dbReference>
<dbReference type="PANTHER" id="PTHR21137">
    <property type="entry name" value="ODORANT RECEPTOR"/>
    <property type="match status" value="1"/>
</dbReference>
<keyword evidence="7 10" id="KW-0472">Membrane</keyword>
<dbReference type="GO" id="GO:0005549">
    <property type="term" value="F:odorant binding"/>
    <property type="evidence" value="ECO:0007669"/>
    <property type="project" value="InterPro"/>
</dbReference>
<accession>A0A7G7WND2</accession>
<dbReference type="AlphaFoldDB" id="A0A7G7WND2"/>
<comment type="subcellular location">
    <subcellularLocation>
        <location evidence="1">Cell membrane</location>
        <topology evidence="1">Multi-pass membrane protein</topology>
    </subcellularLocation>
</comment>
<keyword evidence="2" id="KW-1003">Cell membrane</keyword>
<evidence type="ECO:0000313" key="11">
    <source>
        <dbReference type="EMBL" id="QNH68058.1"/>
    </source>
</evidence>
<evidence type="ECO:0000256" key="2">
    <source>
        <dbReference type="ARBA" id="ARBA00022475"/>
    </source>
</evidence>
<organism evidence="11">
    <name type="scientific">Apriona germarii</name>
    <name type="common">Mulberry longhorn beetle</name>
    <name type="synonym">Lamia germarii</name>
    <dbReference type="NCBI Taxonomy" id="157307"/>
    <lineage>
        <taxon>Eukaryota</taxon>
        <taxon>Metazoa</taxon>
        <taxon>Ecdysozoa</taxon>
        <taxon>Arthropoda</taxon>
        <taxon>Hexapoda</taxon>
        <taxon>Insecta</taxon>
        <taxon>Pterygota</taxon>
        <taxon>Neoptera</taxon>
        <taxon>Endopterygota</taxon>
        <taxon>Coleoptera</taxon>
        <taxon>Polyphaga</taxon>
        <taxon>Cucujiformia</taxon>
        <taxon>Chrysomeloidea</taxon>
        <taxon>Cerambycidae</taxon>
        <taxon>Lamiinae</taxon>
        <taxon>Batocerini</taxon>
        <taxon>Apriona</taxon>
    </lineage>
</organism>
<sequence>MVAMCFQLTLYCWFGNEVTLKAAELPLCIWQSEWIEADNDFKKSMILTMMRAKKPLYLTVGNFAPLTLSTFIVIIKGSYSFFTVIKSTGE</sequence>
<keyword evidence="3" id="KW-0716">Sensory transduction</keyword>
<keyword evidence="5" id="KW-0552">Olfaction</keyword>
<feature type="transmembrane region" description="Helical" evidence="10">
    <location>
        <begin position="55"/>
        <end position="75"/>
    </location>
</feature>
<name>A0A7G7WND2_APRGE</name>
<proteinExistence type="evidence at transcript level"/>
<dbReference type="InterPro" id="IPR004117">
    <property type="entry name" value="7tm6_olfct_rcpt"/>
</dbReference>
<dbReference type="GO" id="GO:0004984">
    <property type="term" value="F:olfactory receptor activity"/>
    <property type="evidence" value="ECO:0007669"/>
    <property type="project" value="InterPro"/>
</dbReference>
<evidence type="ECO:0000256" key="5">
    <source>
        <dbReference type="ARBA" id="ARBA00022725"/>
    </source>
</evidence>
<reference evidence="11" key="1">
    <citation type="journal article" date="2020" name="Front. Physiol.">
        <title>Identification and Expression Profile of Olfactory Receptor Genes Based on Apriona germari (Hope) Antennal Transcriptome.</title>
        <authorList>
            <person name="Qian J.L."/>
            <person name="Mang D.Z."/>
            <person name="Lv G.C."/>
            <person name="Ye J."/>
            <person name="Li Z.Q."/>
            <person name="Chu B."/>
            <person name="Sun L."/>
            <person name="Liu Y.J."/>
            <person name="Zhang L.W."/>
        </authorList>
    </citation>
    <scope>NUCLEOTIDE SEQUENCE</scope>
    <source>
        <tissue evidence="11">Antenna</tissue>
    </source>
</reference>
<keyword evidence="9" id="KW-0807">Transducer</keyword>
<dbReference type="GO" id="GO:0005886">
    <property type="term" value="C:plasma membrane"/>
    <property type="evidence" value="ECO:0007669"/>
    <property type="project" value="UniProtKB-SubCell"/>
</dbReference>
<evidence type="ECO:0000256" key="1">
    <source>
        <dbReference type="ARBA" id="ARBA00004651"/>
    </source>
</evidence>
<dbReference type="GO" id="GO:0007165">
    <property type="term" value="P:signal transduction"/>
    <property type="evidence" value="ECO:0007669"/>
    <property type="project" value="UniProtKB-KW"/>
</dbReference>
<dbReference type="PANTHER" id="PTHR21137:SF35">
    <property type="entry name" value="ODORANT RECEPTOR 19A-RELATED"/>
    <property type="match status" value="1"/>
</dbReference>